<protein>
    <recommendedName>
        <fullName evidence="3">DUF6697 domain-containing protein</fullName>
    </recommendedName>
</protein>
<evidence type="ECO:0000256" key="1">
    <source>
        <dbReference type="SAM" id="Coils"/>
    </source>
</evidence>
<feature type="compositionally biased region" description="Polar residues" evidence="2">
    <location>
        <begin position="173"/>
        <end position="185"/>
    </location>
</feature>
<feature type="region of interest" description="Disordered" evidence="2">
    <location>
        <begin position="243"/>
        <end position="262"/>
    </location>
</feature>
<keyword evidence="1" id="KW-0175">Coiled coil</keyword>
<evidence type="ECO:0000313" key="4">
    <source>
        <dbReference type="EMBL" id="KAH0553370.1"/>
    </source>
</evidence>
<feature type="compositionally biased region" description="Low complexity" evidence="2">
    <location>
        <begin position="152"/>
        <end position="165"/>
    </location>
</feature>
<name>A0A9P8L5H7_9PEZI</name>
<dbReference type="Pfam" id="PF20411">
    <property type="entry name" value="DUF6697"/>
    <property type="match status" value="1"/>
</dbReference>
<feature type="domain" description="DUF6697" evidence="3">
    <location>
        <begin position="322"/>
        <end position="409"/>
    </location>
</feature>
<gene>
    <name evidence="4" type="ORF">GP486_006560</name>
</gene>
<reference evidence="4" key="1">
    <citation type="submission" date="2021-03" db="EMBL/GenBank/DDBJ databases">
        <title>Comparative genomics and phylogenomic investigation of the class Geoglossomycetes provide insights into ecological specialization and systematics.</title>
        <authorList>
            <person name="Melie T."/>
            <person name="Pirro S."/>
            <person name="Miller A.N."/>
            <person name="Quandt A."/>
        </authorList>
    </citation>
    <scope>NUCLEOTIDE SEQUENCE</scope>
    <source>
        <strain evidence="4">CAQ_001_2017</strain>
    </source>
</reference>
<evidence type="ECO:0000313" key="5">
    <source>
        <dbReference type="Proteomes" id="UP000750711"/>
    </source>
</evidence>
<evidence type="ECO:0000256" key="2">
    <source>
        <dbReference type="SAM" id="MobiDB-lite"/>
    </source>
</evidence>
<feature type="region of interest" description="Disordered" evidence="2">
    <location>
        <begin position="1"/>
        <end position="45"/>
    </location>
</feature>
<accession>A0A9P8L5H7</accession>
<feature type="compositionally biased region" description="Basic residues" evidence="2">
    <location>
        <begin position="202"/>
        <end position="212"/>
    </location>
</feature>
<dbReference type="AlphaFoldDB" id="A0A9P8L5H7"/>
<feature type="region of interest" description="Disordered" evidence="2">
    <location>
        <begin position="149"/>
        <end position="223"/>
    </location>
</feature>
<organism evidence="4 5">
    <name type="scientific">Trichoglossum hirsutum</name>
    <dbReference type="NCBI Taxonomy" id="265104"/>
    <lineage>
        <taxon>Eukaryota</taxon>
        <taxon>Fungi</taxon>
        <taxon>Dikarya</taxon>
        <taxon>Ascomycota</taxon>
        <taxon>Pezizomycotina</taxon>
        <taxon>Geoglossomycetes</taxon>
        <taxon>Geoglossales</taxon>
        <taxon>Geoglossaceae</taxon>
        <taxon>Trichoglossum</taxon>
    </lineage>
</organism>
<comment type="caution">
    <text evidence="4">The sequence shown here is derived from an EMBL/GenBank/DDBJ whole genome shotgun (WGS) entry which is preliminary data.</text>
</comment>
<keyword evidence="5" id="KW-1185">Reference proteome</keyword>
<evidence type="ECO:0000259" key="3">
    <source>
        <dbReference type="Pfam" id="PF20411"/>
    </source>
</evidence>
<feature type="compositionally biased region" description="Basic and acidic residues" evidence="2">
    <location>
        <begin position="248"/>
        <end position="258"/>
    </location>
</feature>
<proteinExistence type="predicted"/>
<feature type="coiled-coil region" evidence="1">
    <location>
        <begin position="55"/>
        <end position="106"/>
    </location>
</feature>
<sequence length="410" mass="46366">MSHVKRRRPTLPAPTPTKRAKAEKGSRYVPASRNGPIVIDDDSDSWMEGPHDKFLTLLEEEVSEFDKLIEEASRRHDVQHGGRIAAKKAMTLKHSLEEQAEQEEMNRLNGLRAKSIFKLSSYLRKSSSRVAPSSAVPAKQGPIIKLEHSGMQRQSVSVDSSRSSSTCPLLSPVPTSSATISTLLDSPSDRSRAVSASGSNRKTARYPLRKVKKEQEESGDEDYVDVSRVNSLVDPTHTIWDMEDSDESSAKEIKRQETPESDIYDADDVSDRTTAVSRIGRKRKLTKEEFDAVPRIPMPEFILSLNNDYHTKLPLPETSVKFSRRFLTMFLGGNEQETYVNISNKRLQEEQVYPITRYYCFCPMYNPQVPPTAGRHGAGLTIGGYDTKPILRDLQQQVSYFIKRRSTEWE</sequence>
<dbReference type="EMBL" id="JAGHQM010001508">
    <property type="protein sequence ID" value="KAH0553370.1"/>
    <property type="molecule type" value="Genomic_DNA"/>
</dbReference>
<dbReference type="InterPro" id="IPR046520">
    <property type="entry name" value="DUF6697"/>
</dbReference>
<dbReference type="Proteomes" id="UP000750711">
    <property type="component" value="Unassembled WGS sequence"/>
</dbReference>